<accession>A0A396S129</accession>
<name>A0A396S129_9PSED</name>
<evidence type="ECO:0000313" key="3">
    <source>
        <dbReference type="Proteomes" id="UP000265745"/>
    </source>
</evidence>
<feature type="transmembrane region" description="Helical" evidence="1">
    <location>
        <begin position="41"/>
        <end position="59"/>
    </location>
</feature>
<reference evidence="2 3" key="1">
    <citation type="submission" date="2018-06" db="EMBL/GenBank/DDBJ databases">
        <title>Pseudomonas jilinensis sp. nov., isolated from the production water of Jilin Oilfield in China.</title>
        <authorList>
            <person name="Wang J."/>
        </authorList>
    </citation>
    <scope>NUCLEOTIDE SEQUENCE [LARGE SCALE GENOMIC DNA]</scope>
    <source>
        <strain evidence="2 3">JS15-10A1</strain>
    </source>
</reference>
<evidence type="ECO:0000256" key="1">
    <source>
        <dbReference type="SAM" id="Phobius"/>
    </source>
</evidence>
<dbReference type="Proteomes" id="UP000265745">
    <property type="component" value="Unassembled WGS sequence"/>
</dbReference>
<proteinExistence type="predicted"/>
<protein>
    <submittedName>
        <fullName evidence="2">Uncharacterized protein</fullName>
    </submittedName>
</protein>
<dbReference type="EMBL" id="QJSA01000002">
    <property type="protein sequence ID" value="RHW22641.1"/>
    <property type="molecule type" value="Genomic_DNA"/>
</dbReference>
<keyword evidence="1" id="KW-1133">Transmembrane helix</keyword>
<evidence type="ECO:0000313" key="2">
    <source>
        <dbReference type="EMBL" id="RHW22641.1"/>
    </source>
</evidence>
<sequence length="63" mass="6955">MLLYMLSVSVSIWVIFFGGAKSISNTLLGYFEFGPAASSSSYIYMLAWVNLFFFGGLLISKVV</sequence>
<comment type="caution">
    <text evidence="2">The sequence shown here is derived from an EMBL/GenBank/DDBJ whole genome shotgun (WGS) entry which is preliminary data.</text>
</comment>
<keyword evidence="1" id="KW-0472">Membrane</keyword>
<organism evidence="2 3">
    <name type="scientific">Pseudomonas jilinensis</name>
    <dbReference type="NCBI Taxonomy" id="2078689"/>
    <lineage>
        <taxon>Bacteria</taxon>
        <taxon>Pseudomonadati</taxon>
        <taxon>Pseudomonadota</taxon>
        <taxon>Gammaproteobacteria</taxon>
        <taxon>Pseudomonadales</taxon>
        <taxon>Pseudomonadaceae</taxon>
        <taxon>Pseudomonas</taxon>
    </lineage>
</organism>
<gene>
    <name evidence="2" type="ORF">C2846_03160</name>
</gene>
<dbReference type="AlphaFoldDB" id="A0A396S129"/>
<keyword evidence="3" id="KW-1185">Reference proteome</keyword>
<keyword evidence="1" id="KW-0812">Transmembrane</keyword>